<dbReference type="PANTHER" id="PTHR12526:SF630">
    <property type="entry name" value="GLYCOSYLTRANSFERASE"/>
    <property type="match status" value="1"/>
</dbReference>
<dbReference type="Proteomes" id="UP000237310">
    <property type="component" value="Unassembled WGS sequence"/>
</dbReference>
<evidence type="ECO:0000313" key="4">
    <source>
        <dbReference type="Proteomes" id="UP000237310"/>
    </source>
</evidence>
<dbReference type="PANTHER" id="PTHR12526">
    <property type="entry name" value="GLYCOSYLTRANSFERASE"/>
    <property type="match status" value="1"/>
</dbReference>
<organism evidence="3 4">
    <name type="scientific">Flavobacterium alvei</name>
    <dbReference type="NCBI Taxonomy" id="2080416"/>
    <lineage>
        <taxon>Bacteria</taxon>
        <taxon>Pseudomonadati</taxon>
        <taxon>Bacteroidota</taxon>
        <taxon>Flavobacteriia</taxon>
        <taxon>Flavobacteriales</taxon>
        <taxon>Flavobacteriaceae</taxon>
        <taxon>Flavobacterium</taxon>
    </lineage>
</organism>
<dbReference type="Pfam" id="PF00534">
    <property type="entry name" value="Glycos_transf_1"/>
    <property type="match status" value="1"/>
</dbReference>
<accession>A0A2S5A6X5</accession>
<feature type="domain" description="Glycosyl transferase family 1" evidence="1">
    <location>
        <begin position="192"/>
        <end position="351"/>
    </location>
</feature>
<evidence type="ECO:0000313" key="3">
    <source>
        <dbReference type="EMBL" id="POY38092.1"/>
    </source>
</evidence>
<sequence length="376" mass="42972">MRKKICFIVATPNFANIYLKKHFEYLSEHYDVYLVSNFNGYSSFFSAFNYIKGVENLDFERKISIFKDVKALLTFRSFLKKNKFDAIHSATPKAGLIGAFAAKLAGIKIRTHIFTGQVWYTQKGFFKWLLKNIDRFIVLCSTDILVDGISQRQFLIDNGIINTTNSQVLGKGSISGVDVQKFIPNAIIAQNFRNQFNFKDEVVFMYLGRLNVDKGLLDLVAAFLKLNGKYPNTRLVFVGPDEEMMQQKIDKLGNYCPSIFFSGATTAPQDILQMADVFCLPSYREGFGSSIIEASLLEKPIICSDTYGVKDSIIENETGFRHKVKDVDSIFEQMQKLMDQEVREKMGKSGRAYVLSNFSAELISQEWLNYYKNKFN</sequence>
<dbReference type="AlphaFoldDB" id="A0A2S5A6X5"/>
<dbReference type="GO" id="GO:0016757">
    <property type="term" value="F:glycosyltransferase activity"/>
    <property type="evidence" value="ECO:0007669"/>
    <property type="project" value="InterPro"/>
</dbReference>
<dbReference type="OrthoDB" id="9790710at2"/>
<dbReference type="Pfam" id="PF13477">
    <property type="entry name" value="Glyco_trans_4_2"/>
    <property type="match status" value="1"/>
</dbReference>
<keyword evidence="4" id="KW-1185">Reference proteome</keyword>
<evidence type="ECO:0000259" key="2">
    <source>
        <dbReference type="Pfam" id="PF13477"/>
    </source>
</evidence>
<dbReference type="SUPFAM" id="SSF53756">
    <property type="entry name" value="UDP-Glycosyltransferase/glycogen phosphorylase"/>
    <property type="match status" value="1"/>
</dbReference>
<comment type="caution">
    <text evidence="3">The sequence shown here is derived from an EMBL/GenBank/DDBJ whole genome shotgun (WGS) entry which is preliminary data.</text>
</comment>
<protein>
    <recommendedName>
        <fullName evidence="5">Glycosyltransferase family 1 protein</fullName>
    </recommendedName>
</protein>
<dbReference type="InterPro" id="IPR028098">
    <property type="entry name" value="Glyco_trans_4-like_N"/>
</dbReference>
<reference evidence="3 4" key="1">
    <citation type="submission" date="2018-01" db="EMBL/GenBank/DDBJ databases">
        <authorList>
            <person name="Gaut B.S."/>
            <person name="Morton B.R."/>
            <person name="Clegg M.T."/>
            <person name="Duvall M.R."/>
        </authorList>
    </citation>
    <scope>NUCLEOTIDE SEQUENCE [LARGE SCALE GENOMIC DNA]</scope>
    <source>
        <strain evidence="3 4">HR-AY</strain>
    </source>
</reference>
<evidence type="ECO:0008006" key="5">
    <source>
        <dbReference type="Google" id="ProtNLM"/>
    </source>
</evidence>
<proteinExistence type="predicted"/>
<dbReference type="RefSeq" id="WP_103806526.1">
    <property type="nucleotide sequence ID" value="NZ_PQVG01000007.1"/>
</dbReference>
<feature type="domain" description="Glycosyltransferase subfamily 4-like N-terminal" evidence="2">
    <location>
        <begin position="4"/>
        <end position="109"/>
    </location>
</feature>
<dbReference type="EMBL" id="PQVG01000007">
    <property type="protein sequence ID" value="POY38092.1"/>
    <property type="molecule type" value="Genomic_DNA"/>
</dbReference>
<name>A0A2S5A6X5_9FLAO</name>
<dbReference type="CDD" id="cd03808">
    <property type="entry name" value="GT4_CapM-like"/>
    <property type="match status" value="1"/>
</dbReference>
<evidence type="ECO:0000259" key="1">
    <source>
        <dbReference type="Pfam" id="PF00534"/>
    </source>
</evidence>
<gene>
    <name evidence="3" type="ORF">C3L50_12515</name>
</gene>
<dbReference type="InterPro" id="IPR001296">
    <property type="entry name" value="Glyco_trans_1"/>
</dbReference>
<dbReference type="Gene3D" id="3.40.50.2000">
    <property type="entry name" value="Glycogen Phosphorylase B"/>
    <property type="match status" value="2"/>
</dbReference>